<feature type="compositionally biased region" description="Basic and acidic residues" evidence="1">
    <location>
        <begin position="18"/>
        <end position="32"/>
    </location>
</feature>
<organism evidence="2">
    <name type="scientific">Cacopsylla melanoneura</name>
    <dbReference type="NCBI Taxonomy" id="428564"/>
    <lineage>
        <taxon>Eukaryota</taxon>
        <taxon>Metazoa</taxon>
        <taxon>Ecdysozoa</taxon>
        <taxon>Arthropoda</taxon>
        <taxon>Hexapoda</taxon>
        <taxon>Insecta</taxon>
        <taxon>Pterygota</taxon>
        <taxon>Neoptera</taxon>
        <taxon>Paraneoptera</taxon>
        <taxon>Hemiptera</taxon>
        <taxon>Sternorrhyncha</taxon>
        <taxon>Psylloidea</taxon>
        <taxon>Psyllidae</taxon>
        <taxon>Psyllinae</taxon>
        <taxon>Cacopsylla</taxon>
    </lineage>
</organism>
<name>A0A8D8TZY4_9HEMI</name>
<dbReference type="AlphaFoldDB" id="A0A8D8TZY4"/>
<proteinExistence type="predicted"/>
<feature type="region of interest" description="Disordered" evidence="1">
    <location>
        <begin position="1"/>
        <end position="38"/>
    </location>
</feature>
<reference evidence="2" key="1">
    <citation type="submission" date="2021-05" db="EMBL/GenBank/DDBJ databases">
        <authorList>
            <person name="Alioto T."/>
            <person name="Alioto T."/>
            <person name="Gomez Garrido J."/>
        </authorList>
    </citation>
    <scope>NUCLEOTIDE SEQUENCE</scope>
</reference>
<protein>
    <submittedName>
        <fullName evidence="2">Uncharacterized protein</fullName>
    </submittedName>
</protein>
<accession>A0A8D8TZY4</accession>
<sequence length="101" mass="11520">MPIMGDQKSPRKCCHGTRHQDQTEPCQNEHHPMSRSANRQVKHDLGPANVYLAVLNYLSLPLITIPPSPMHLIRVYQKEKESGCAILSILYSLMTELLRSR</sequence>
<evidence type="ECO:0000313" key="2">
    <source>
        <dbReference type="EMBL" id="CAG6698005.1"/>
    </source>
</evidence>
<evidence type="ECO:0000256" key="1">
    <source>
        <dbReference type="SAM" id="MobiDB-lite"/>
    </source>
</evidence>
<dbReference type="EMBL" id="HBUF01335724">
    <property type="protein sequence ID" value="CAG6698005.1"/>
    <property type="molecule type" value="Transcribed_RNA"/>
</dbReference>